<protein>
    <submittedName>
        <fullName evidence="2">DUF2975 domain-containing protein</fullName>
    </submittedName>
</protein>
<comment type="caution">
    <text evidence="2">The sequence shown here is derived from an EMBL/GenBank/DDBJ whole genome shotgun (WGS) entry which is preliminary data.</text>
</comment>
<evidence type="ECO:0000313" key="2">
    <source>
        <dbReference type="EMBL" id="MFD0964461.1"/>
    </source>
</evidence>
<gene>
    <name evidence="2" type="ORF">ACFQ1O_10635</name>
</gene>
<sequence length="169" mass="19501">MRKLTILKTIIDFLWILSLMTLPFIILLIGITLFNNSLIGKYNLRIYGLHIEEFTSTTKSLLILPMIAYMLVIYCIYLFRNVIKKFNELNVFNSSVIQNMNKIGITLIIIAFLNTIPSMIYKEIKHGSFEFGFGTSPFLITLILGLFFMVLSEIFKIAKTAKEENELTI</sequence>
<keyword evidence="1" id="KW-1133">Transmembrane helix</keyword>
<dbReference type="Pfam" id="PF11188">
    <property type="entry name" value="DUF2975"/>
    <property type="match status" value="1"/>
</dbReference>
<reference evidence="3" key="1">
    <citation type="journal article" date="2019" name="Int. J. Syst. Evol. Microbiol.">
        <title>The Global Catalogue of Microorganisms (GCM) 10K type strain sequencing project: providing services to taxonomists for standard genome sequencing and annotation.</title>
        <authorList>
            <consortium name="The Broad Institute Genomics Platform"/>
            <consortium name="The Broad Institute Genome Sequencing Center for Infectious Disease"/>
            <person name="Wu L."/>
            <person name="Ma J."/>
        </authorList>
    </citation>
    <scope>NUCLEOTIDE SEQUENCE [LARGE SCALE GENOMIC DNA]</scope>
    <source>
        <strain evidence="3">CCUG 62114</strain>
    </source>
</reference>
<feature type="transmembrane region" description="Helical" evidence="1">
    <location>
        <begin position="62"/>
        <end position="83"/>
    </location>
</feature>
<organism evidence="2 3">
    <name type="scientific">Pseudofulvibacter geojedonensis</name>
    <dbReference type="NCBI Taxonomy" id="1123758"/>
    <lineage>
        <taxon>Bacteria</taxon>
        <taxon>Pseudomonadati</taxon>
        <taxon>Bacteroidota</taxon>
        <taxon>Flavobacteriia</taxon>
        <taxon>Flavobacteriales</taxon>
        <taxon>Flavobacteriaceae</taxon>
        <taxon>Pseudofulvibacter</taxon>
    </lineage>
</organism>
<proteinExistence type="predicted"/>
<dbReference type="Proteomes" id="UP001596997">
    <property type="component" value="Unassembled WGS sequence"/>
</dbReference>
<name>A0ABW3I3M1_9FLAO</name>
<feature type="transmembrane region" description="Helical" evidence="1">
    <location>
        <begin position="103"/>
        <end position="121"/>
    </location>
</feature>
<dbReference type="EMBL" id="JBHTJM010000009">
    <property type="protein sequence ID" value="MFD0964461.1"/>
    <property type="molecule type" value="Genomic_DNA"/>
</dbReference>
<keyword evidence="1" id="KW-0472">Membrane</keyword>
<evidence type="ECO:0000313" key="3">
    <source>
        <dbReference type="Proteomes" id="UP001596997"/>
    </source>
</evidence>
<dbReference type="RefSeq" id="WP_377716006.1">
    <property type="nucleotide sequence ID" value="NZ_JBHTJM010000009.1"/>
</dbReference>
<evidence type="ECO:0000256" key="1">
    <source>
        <dbReference type="SAM" id="Phobius"/>
    </source>
</evidence>
<dbReference type="InterPro" id="IPR021354">
    <property type="entry name" value="DUF2975"/>
</dbReference>
<accession>A0ABW3I3M1</accession>
<keyword evidence="1" id="KW-0812">Transmembrane</keyword>
<feature type="transmembrane region" description="Helical" evidence="1">
    <location>
        <begin position="133"/>
        <end position="152"/>
    </location>
</feature>
<feature type="transmembrane region" description="Helical" evidence="1">
    <location>
        <begin position="12"/>
        <end position="34"/>
    </location>
</feature>
<keyword evidence="3" id="KW-1185">Reference proteome</keyword>